<name>A0AAD7VJ98_QUISA</name>
<protein>
    <submittedName>
        <fullName evidence="1">Ran GTPase-activating protein</fullName>
    </submittedName>
</protein>
<dbReference type="Proteomes" id="UP001163823">
    <property type="component" value="Chromosome 3"/>
</dbReference>
<gene>
    <name evidence="1" type="ORF">O6P43_007358</name>
</gene>
<sequence>MRRAYQRIWWAVPCTSWKCLRTDSRMDIEEILKTKLSTIQEEPELSDGSLTPPRHRLMAKKQGKKIQAKDKTRRFLVPHVSLKQSYVLFFTGFASKGTFGGLLQY</sequence>
<organism evidence="1 2">
    <name type="scientific">Quillaja saponaria</name>
    <name type="common">Soap bark tree</name>
    <dbReference type="NCBI Taxonomy" id="32244"/>
    <lineage>
        <taxon>Eukaryota</taxon>
        <taxon>Viridiplantae</taxon>
        <taxon>Streptophyta</taxon>
        <taxon>Embryophyta</taxon>
        <taxon>Tracheophyta</taxon>
        <taxon>Spermatophyta</taxon>
        <taxon>Magnoliopsida</taxon>
        <taxon>eudicotyledons</taxon>
        <taxon>Gunneridae</taxon>
        <taxon>Pentapetalae</taxon>
        <taxon>rosids</taxon>
        <taxon>fabids</taxon>
        <taxon>Fabales</taxon>
        <taxon>Quillajaceae</taxon>
        <taxon>Quillaja</taxon>
    </lineage>
</organism>
<dbReference type="AlphaFoldDB" id="A0AAD7VJ98"/>
<evidence type="ECO:0000313" key="2">
    <source>
        <dbReference type="Proteomes" id="UP001163823"/>
    </source>
</evidence>
<dbReference type="EMBL" id="JARAOO010000003">
    <property type="protein sequence ID" value="KAJ7977783.1"/>
    <property type="molecule type" value="Genomic_DNA"/>
</dbReference>
<evidence type="ECO:0000313" key="1">
    <source>
        <dbReference type="EMBL" id="KAJ7977783.1"/>
    </source>
</evidence>
<accession>A0AAD7VJ98</accession>
<reference evidence="1" key="1">
    <citation type="journal article" date="2023" name="Science">
        <title>Elucidation of the pathway for biosynthesis of saponin adjuvants from the soapbark tree.</title>
        <authorList>
            <person name="Reed J."/>
            <person name="Orme A."/>
            <person name="El-Demerdash A."/>
            <person name="Owen C."/>
            <person name="Martin L.B.B."/>
            <person name="Misra R.C."/>
            <person name="Kikuchi S."/>
            <person name="Rejzek M."/>
            <person name="Martin A.C."/>
            <person name="Harkess A."/>
            <person name="Leebens-Mack J."/>
            <person name="Louveau T."/>
            <person name="Stephenson M.J."/>
            <person name="Osbourn A."/>
        </authorList>
    </citation>
    <scope>NUCLEOTIDE SEQUENCE</scope>
    <source>
        <strain evidence="1">S10</strain>
    </source>
</reference>
<proteinExistence type="predicted"/>
<keyword evidence="2" id="KW-1185">Reference proteome</keyword>
<comment type="caution">
    <text evidence="1">The sequence shown here is derived from an EMBL/GenBank/DDBJ whole genome shotgun (WGS) entry which is preliminary data.</text>
</comment>
<dbReference type="KEGG" id="qsa:O6P43_007358"/>